<dbReference type="RefSeq" id="WP_106006343.1">
    <property type="nucleotide sequence ID" value="NZ_CP136418.1"/>
</dbReference>
<dbReference type="NCBIfam" id="NF004359">
    <property type="entry name" value="PRK05738.1-3"/>
    <property type="match status" value="1"/>
</dbReference>
<dbReference type="EMBL" id="PVXM01000056">
    <property type="protein sequence ID" value="PRR69329.1"/>
    <property type="molecule type" value="Genomic_DNA"/>
</dbReference>
<dbReference type="GO" id="GO:0006412">
    <property type="term" value="P:translation"/>
    <property type="evidence" value="ECO:0007669"/>
    <property type="project" value="UniProtKB-UniRule"/>
</dbReference>
<evidence type="ECO:0000313" key="7">
    <source>
        <dbReference type="EMBL" id="PRR69329.1"/>
    </source>
</evidence>
<organism evidence="7 8">
    <name type="scientific">Neomoorella humiferrea</name>
    <dbReference type="NCBI Taxonomy" id="676965"/>
    <lineage>
        <taxon>Bacteria</taxon>
        <taxon>Bacillati</taxon>
        <taxon>Bacillota</taxon>
        <taxon>Clostridia</taxon>
        <taxon>Neomoorellales</taxon>
        <taxon>Neomoorellaceae</taxon>
        <taxon>Neomoorella</taxon>
    </lineage>
</organism>
<protein>
    <recommendedName>
        <fullName evidence="6">Large ribosomal subunit protein uL23</fullName>
    </recommendedName>
</protein>
<comment type="subunit">
    <text evidence="6">Part of the 50S ribosomal subunit. Contacts protein L29, and trigger factor when it is bound to the ribosome.</text>
</comment>
<reference evidence="7 8" key="1">
    <citation type="submission" date="2018-03" db="EMBL/GenBank/DDBJ databases">
        <title>Genome sequence of Moorella humiferrea DSM 23265.</title>
        <authorList>
            <person name="Poehlein A."/>
            <person name="Daniel R."/>
        </authorList>
    </citation>
    <scope>NUCLEOTIDE SEQUENCE [LARGE SCALE GENOMIC DNA]</scope>
    <source>
        <strain evidence="7 8">DSM 23265</strain>
    </source>
</reference>
<evidence type="ECO:0000256" key="2">
    <source>
        <dbReference type="ARBA" id="ARBA00022730"/>
    </source>
</evidence>
<dbReference type="GO" id="GO:0005840">
    <property type="term" value="C:ribosome"/>
    <property type="evidence" value="ECO:0007669"/>
    <property type="project" value="UniProtKB-KW"/>
</dbReference>
<dbReference type="InterPro" id="IPR013025">
    <property type="entry name" value="Ribosomal_uL23-like"/>
</dbReference>
<dbReference type="AlphaFoldDB" id="A0A2T0AL63"/>
<dbReference type="Gene3D" id="3.30.70.330">
    <property type="match status" value="1"/>
</dbReference>
<evidence type="ECO:0000313" key="8">
    <source>
        <dbReference type="Proteomes" id="UP000238415"/>
    </source>
</evidence>
<dbReference type="PANTHER" id="PTHR11620">
    <property type="entry name" value="60S RIBOSOMAL PROTEIN L23A"/>
    <property type="match status" value="1"/>
</dbReference>
<dbReference type="OrthoDB" id="9793353at2"/>
<dbReference type="SUPFAM" id="SSF54189">
    <property type="entry name" value="Ribosomal proteins S24e, L23 and L15e"/>
    <property type="match status" value="1"/>
</dbReference>
<dbReference type="InterPro" id="IPR012678">
    <property type="entry name" value="Ribosomal_uL23/eL15/eS24_sf"/>
</dbReference>
<dbReference type="HAMAP" id="MF_01369_B">
    <property type="entry name" value="Ribosomal_uL23_B"/>
    <property type="match status" value="1"/>
</dbReference>
<comment type="function">
    <text evidence="6">One of the early assembly proteins it binds 23S rRNA. One of the proteins that surrounds the polypeptide exit tunnel on the outside of the ribosome. Forms the main docking site for trigger factor binding to the ribosome.</text>
</comment>
<sequence>MRAPEEIILQPLVTEKSTALMAENKYTFIVDRNANKIEIKNAIEKLFNVKVLKVNTLMDRGKLRRVGRFAGRQPDRKKAIVTLRPGDKIKVFEGLE</sequence>
<dbReference type="NCBIfam" id="NF004366">
    <property type="entry name" value="PRK05738.3-2"/>
    <property type="match status" value="1"/>
</dbReference>
<gene>
    <name evidence="6 7" type="primary">rplW</name>
    <name evidence="7" type="ORF">MOHU_24260</name>
</gene>
<dbReference type="GO" id="GO:0003735">
    <property type="term" value="F:structural constituent of ribosome"/>
    <property type="evidence" value="ECO:0007669"/>
    <property type="project" value="InterPro"/>
</dbReference>
<evidence type="ECO:0000256" key="4">
    <source>
        <dbReference type="ARBA" id="ARBA00022980"/>
    </source>
</evidence>
<dbReference type="InterPro" id="IPR012677">
    <property type="entry name" value="Nucleotide-bd_a/b_plait_sf"/>
</dbReference>
<accession>A0A2T0AL63</accession>
<proteinExistence type="inferred from homology"/>
<evidence type="ECO:0000256" key="1">
    <source>
        <dbReference type="ARBA" id="ARBA00006700"/>
    </source>
</evidence>
<comment type="similarity">
    <text evidence="1 6">Belongs to the universal ribosomal protein uL23 family.</text>
</comment>
<comment type="caution">
    <text evidence="7">The sequence shown here is derived from an EMBL/GenBank/DDBJ whole genome shotgun (WGS) entry which is preliminary data.</text>
</comment>
<dbReference type="Proteomes" id="UP000238415">
    <property type="component" value="Unassembled WGS sequence"/>
</dbReference>
<evidence type="ECO:0000256" key="5">
    <source>
        <dbReference type="ARBA" id="ARBA00023274"/>
    </source>
</evidence>
<keyword evidence="3 6" id="KW-0694">RNA-binding</keyword>
<keyword evidence="8" id="KW-1185">Reference proteome</keyword>
<dbReference type="NCBIfam" id="NF004363">
    <property type="entry name" value="PRK05738.2-4"/>
    <property type="match status" value="1"/>
</dbReference>
<dbReference type="GO" id="GO:0019843">
    <property type="term" value="F:rRNA binding"/>
    <property type="evidence" value="ECO:0007669"/>
    <property type="project" value="UniProtKB-UniRule"/>
</dbReference>
<name>A0A2T0AL63_9FIRM</name>
<evidence type="ECO:0000256" key="6">
    <source>
        <dbReference type="HAMAP-Rule" id="MF_01369"/>
    </source>
</evidence>
<evidence type="ECO:0000256" key="3">
    <source>
        <dbReference type="ARBA" id="ARBA00022884"/>
    </source>
</evidence>
<dbReference type="GO" id="GO:1990904">
    <property type="term" value="C:ribonucleoprotein complex"/>
    <property type="evidence" value="ECO:0007669"/>
    <property type="project" value="UniProtKB-KW"/>
</dbReference>
<keyword evidence="5 6" id="KW-0687">Ribonucleoprotein</keyword>
<dbReference type="Pfam" id="PF00276">
    <property type="entry name" value="Ribosomal_L23"/>
    <property type="match status" value="1"/>
</dbReference>
<keyword evidence="4 6" id="KW-0689">Ribosomal protein</keyword>
<dbReference type="FunFam" id="3.30.70.330:FF:000001">
    <property type="entry name" value="50S ribosomal protein L23"/>
    <property type="match status" value="1"/>
</dbReference>
<keyword evidence="2 6" id="KW-0699">rRNA-binding</keyword>